<protein>
    <submittedName>
        <fullName evidence="2">Glycine cleavage system protein H</fullName>
    </submittedName>
</protein>
<dbReference type="Proteomes" id="UP000326921">
    <property type="component" value="Chromosome"/>
</dbReference>
<keyword evidence="1" id="KW-0812">Transmembrane</keyword>
<evidence type="ECO:0000313" key="3">
    <source>
        <dbReference type="Proteomes" id="UP000326921"/>
    </source>
</evidence>
<dbReference type="RefSeq" id="WP_153509319.1">
    <property type="nucleotide sequence ID" value="NZ_CP045652.1"/>
</dbReference>
<sequence>MNWILNYAWAIIWAILMCVLMFMPATDLPSGNYFCGSDKMVHCGSFYLFTTLMLFGSAIQTKRRAAKMKTMSIVFLIAILFIALTELGQMYFTSTRQADWWDVFADMVGIGMALFSFLLFYSPRAQYQ</sequence>
<feature type="transmembrane region" description="Helical" evidence="1">
    <location>
        <begin position="45"/>
        <end position="61"/>
    </location>
</feature>
<accession>A0A5Q0Q4P3</accession>
<dbReference type="KEGG" id="sphe:GFH32_01055"/>
<organism evidence="2 3">
    <name type="scientific">Sphingobacterium zhuxiongii</name>
    <dbReference type="NCBI Taxonomy" id="2662364"/>
    <lineage>
        <taxon>Bacteria</taxon>
        <taxon>Pseudomonadati</taxon>
        <taxon>Bacteroidota</taxon>
        <taxon>Sphingobacteriia</taxon>
        <taxon>Sphingobacteriales</taxon>
        <taxon>Sphingobacteriaceae</taxon>
        <taxon>Sphingobacterium</taxon>
    </lineage>
</organism>
<keyword evidence="1" id="KW-1133">Transmembrane helix</keyword>
<dbReference type="AlphaFoldDB" id="A0A5Q0Q4P3"/>
<evidence type="ECO:0000256" key="1">
    <source>
        <dbReference type="SAM" id="Phobius"/>
    </source>
</evidence>
<gene>
    <name evidence="2" type="ORF">GFH32_01055</name>
</gene>
<evidence type="ECO:0000313" key="2">
    <source>
        <dbReference type="EMBL" id="QGA24997.1"/>
    </source>
</evidence>
<feature type="transmembrane region" description="Helical" evidence="1">
    <location>
        <begin position="7"/>
        <end position="25"/>
    </location>
</feature>
<feature type="transmembrane region" description="Helical" evidence="1">
    <location>
        <begin position="104"/>
        <end position="122"/>
    </location>
</feature>
<feature type="transmembrane region" description="Helical" evidence="1">
    <location>
        <begin position="73"/>
        <end position="92"/>
    </location>
</feature>
<keyword evidence="1" id="KW-0472">Membrane</keyword>
<reference evidence="2 3" key="1">
    <citation type="submission" date="2019-10" db="EMBL/GenBank/DDBJ databases">
        <authorList>
            <person name="Dong K."/>
        </authorList>
    </citation>
    <scope>NUCLEOTIDE SEQUENCE [LARGE SCALE GENOMIC DNA]</scope>
    <source>
        <strain evidence="3">dk4302</strain>
    </source>
</reference>
<name>A0A5Q0Q4P3_9SPHI</name>
<proteinExistence type="predicted"/>
<keyword evidence="3" id="KW-1185">Reference proteome</keyword>
<dbReference type="NCBIfam" id="NF037970">
    <property type="entry name" value="vanZ_1"/>
    <property type="match status" value="1"/>
</dbReference>
<dbReference type="EMBL" id="CP045652">
    <property type="protein sequence ID" value="QGA24997.1"/>
    <property type="molecule type" value="Genomic_DNA"/>
</dbReference>